<reference evidence="2 3" key="1">
    <citation type="submission" date="2016-12" db="EMBL/GenBank/DDBJ databases">
        <authorList>
            <person name="Song W.-J."/>
            <person name="Kurnit D.M."/>
        </authorList>
    </citation>
    <scope>NUCLEOTIDE SEQUENCE [LARGE SCALE GENOMIC DNA]</scope>
    <source>
        <strain evidence="2 3">DSM 19599</strain>
    </source>
</reference>
<evidence type="ECO:0000313" key="3">
    <source>
        <dbReference type="Proteomes" id="UP000186406"/>
    </source>
</evidence>
<proteinExistence type="predicted"/>
<dbReference type="AlphaFoldDB" id="A0A1M7ZS32"/>
<accession>A0A1M7ZS32</accession>
<sequence>MQNIRVSPQPSGRQPGSADFGDRQGFQAMHQISTSPERGKRPLSARRARHEARQAGYSGKRLPAGHPYAVLPTWMPYFIARVFGMIDGLVRRQS</sequence>
<organism evidence="2 3">
    <name type="scientific">Pseudoxanthobacter soli DSM 19599</name>
    <dbReference type="NCBI Taxonomy" id="1123029"/>
    <lineage>
        <taxon>Bacteria</taxon>
        <taxon>Pseudomonadati</taxon>
        <taxon>Pseudomonadota</taxon>
        <taxon>Alphaproteobacteria</taxon>
        <taxon>Hyphomicrobiales</taxon>
        <taxon>Segnochrobactraceae</taxon>
        <taxon>Pseudoxanthobacter</taxon>
    </lineage>
</organism>
<keyword evidence="3" id="KW-1185">Reference proteome</keyword>
<evidence type="ECO:0000313" key="2">
    <source>
        <dbReference type="EMBL" id="SHO67695.1"/>
    </source>
</evidence>
<name>A0A1M7ZS32_9HYPH</name>
<gene>
    <name evidence="2" type="ORF">SAMN02745172_04376</name>
</gene>
<feature type="compositionally biased region" description="Basic residues" evidence="1">
    <location>
        <begin position="41"/>
        <end position="50"/>
    </location>
</feature>
<feature type="region of interest" description="Disordered" evidence="1">
    <location>
        <begin position="1"/>
        <end position="62"/>
    </location>
</feature>
<dbReference type="Proteomes" id="UP000186406">
    <property type="component" value="Unassembled WGS sequence"/>
</dbReference>
<feature type="compositionally biased region" description="Polar residues" evidence="1">
    <location>
        <begin position="1"/>
        <end position="14"/>
    </location>
</feature>
<dbReference type="EMBL" id="FRXO01000018">
    <property type="protein sequence ID" value="SHO67695.1"/>
    <property type="molecule type" value="Genomic_DNA"/>
</dbReference>
<protein>
    <submittedName>
        <fullName evidence="2">Uncharacterized protein</fullName>
    </submittedName>
</protein>
<evidence type="ECO:0000256" key="1">
    <source>
        <dbReference type="SAM" id="MobiDB-lite"/>
    </source>
</evidence>